<dbReference type="AlphaFoldDB" id="A0A8J4PKS7"/>
<keyword evidence="1" id="KW-1133">Transmembrane helix</keyword>
<dbReference type="EMBL" id="AJWJ01000829">
    <property type="protein sequence ID" value="KAF2068827.1"/>
    <property type="molecule type" value="Genomic_DNA"/>
</dbReference>
<gene>
    <name evidence="2" type="ORF">CYY_009849</name>
</gene>
<protein>
    <submittedName>
        <fullName evidence="2">Uncharacterized protein</fullName>
    </submittedName>
</protein>
<reference evidence="2" key="1">
    <citation type="submission" date="2020-01" db="EMBL/GenBank/DDBJ databases">
        <title>Development of genomics and gene disruption for Polysphondylium violaceum indicates a role for the polyketide synthase stlB in stalk morphogenesis.</title>
        <authorList>
            <person name="Narita B."/>
            <person name="Kawabe Y."/>
            <person name="Kin K."/>
            <person name="Saito T."/>
            <person name="Gibbs R."/>
            <person name="Kuspa A."/>
            <person name="Muzny D."/>
            <person name="Queller D."/>
            <person name="Richards S."/>
            <person name="Strassman J."/>
            <person name="Sucgang R."/>
            <person name="Worley K."/>
            <person name="Schaap P."/>
        </authorList>
    </citation>
    <scope>NUCLEOTIDE SEQUENCE</scope>
    <source>
        <strain evidence="2">QSvi11</strain>
    </source>
</reference>
<proteinExistence type="predicted"/>
<keyword evidence="3" id="KW-1185">Reference proteome</keyword>
<evidence type="ECO:0000256" key="1">
    <source>
        <dbReference type="SAM" id="Phobius"/>
    </source>
</evidence>
<sequence>MSASKTIAHFSSFKQQSRNKRTNQLISNGITLIEQQSSITSLYHNHPLRKPNGLMKALIISSNEIIFGQWLKDHEFIDLEEENSFIDLMGGDILTDGSVSFIVSSIDMSGNTSFNISDSSISFVVSSIDDMSGNTSFDIFDNSLSSQDMSLNITDSSVSFNVSSIQDVSISTISDYSYQSSWSLMEWPSLSLSSSQNNYNFNTDEWIEMEWRDNNIGYGFSIMFFFIFAFILENSEWLMDLLHIFCQNYSPFL</sequence>
<accession>A0A8J4PKS7</accession>
<organism evidence="2 3">
    <name type="scientific">Polysphondylium violaceum</name>
    <dbReference type="NCBI Taxonomy" id="133409"/>
    <lineage>
        <taxon>Eukaryota</taxon>
        <taxon>Amoebozoa</taxon>
        <taxon>Evosea</taxon>
        <taxon>Eumycetozoa</taxon>
        <taxon>Dictyostelia</taxon>
        <taxon>Dictyosteliales</taxon>
        <taxon>Dictyosteliaceae</taxon>
        <taxon>Polysphondylium</taxon>
    </lineage>
</organism>
<comment type="caution">
    <text evidence="2">The sequence shown here is derived from an EMBL/GenBank/DDBJ whole genome shotgun (WGS) entry which is preliminary data.</text>
</comment>
<dbReference type="Proteomes" id="UP000695562">
    <property type="component" value="Unassembled WGS sequence"/>
</dbReference>
<evidence type="ECO:0000313" key="3">
    <source>
        <dbReference type="Proteomes" id="UP000695562"/>
    </source>
</evidence>
<keyword evidence="1" id="KW-0472">Membrane</keyword>
<feature type="transmembrane region" description="Helical" evidence="1">
    <location>
        <begin position="215"/>
        <end position="232"/>
    </location>
</feature>
<evidence type="ECO:0000313" key="2">
    <source>
        <dbReference type="EMBL" id="KAF2068827.1"/>
    </source>
</evidence>
<name>A0A8J4PKS7_9MYCE</name>
<keyword evidence="1" id="KW-0812">Transmembrane</keyword>